<proteinExistence type="predicted"/>
<dbReference type="Proteomes" id="UP000085678">
    <property type="component" value="Unplaced"/>
</dbReference>
<dbReference type="AlphaFoldDB" id="A0A1S3IV35"/>
<accession>A0A1S3IV35</accession>
<feature type="signal peptide" evidence="1">
    <location>
        <begin position="1"/>
        <end position="20"/>
    </location>
</feature>
<reference evidence="3" key="1">
    <citation type="submission" date="2025-08" db="UniProtKB">
        <authorList>
            <consortium name="RefSeq"/>
        </authorList>
    </citation>
    <scope>IDENTIFICATION</scope>
    <source>
        <tissue evidence="3">Gonads</tissue>
    </source>
</reference>
<dbReference type="RefSeq" id="XP_013401933.1">
    <property type="nucleotide sequence ID" value="XM_013546479.1"/>
</dbReference>
<evidence type="ECO:0000313" key="2">
    <source>
        <dbReference type="Proteomes" id="UP000085678"/>
    </source>
</evidence>
<protein>
    <submittedName>
        <fullName evidence="3">Uncharacterized protein LOC106167642</fullName>
    </submittedName>
</protein>
<dbReference type="GeneID" id="106167642"/>
<name>A0A1S3IV35_LINAN</name>
<keyword evidence="2" id="KW-1185">Reference proteome</keyword>
<sequence length="283" mass="32522">MYSLCVTLVALLSFQVVAYWQNRPRPPLSPLYPGIPQNHYGHVWNVLNTQFYGRARNNQLKNTREAVNPRPTSEAFTFDVYPLPNGGTRYTVYNSPEKPRDLEHNLTQPEDGDIVQIWSPMSVEGGGYLRVTNQIAPNGGYYVDSKGYIEDSNTKFRWWTTFPRPSLMDAVVLRMSKTQFLGNETEDGWYIITYSYWGPSYPTITANMGTWLPTVDQIWNPTFFGNHLRLEKATSSGYPSIFLNAKRYGQIEGYRETGRPEVAKLWPNPGTLFFIYDQGIQND</sequence>
<gene>
    <name evidence="3" type="primary">LOC106167642</name>
</gene>
<keyword evidence="1" id="KW-0732">Signal</keyword>
<organism evidence="2 3">
    <name type="scientific">Lingula anatina</name>
    <name type="common">Brachiopod</name>
    <name type="synonym">Lingula unguis</name>
    <dbReference type="NCBI Taxonomy" id="7574"/>
    <lineage>
        <taxon>Eukaryota</taxon>
        <taxon>Metazoa</taxon>
        <taxon>Spiralia</taxon>
        <taxon>Lophotrochozoa</taxon>
        <taxon>Brachiopoda</taxon>
        <taxon>Linguliformea</taxon>
        <taxon>Lingulata</taxon>
        <taxon>Lingulida</taxon>
        <taxon>Linguloidea</taxon>
        <taxon>Lingulidae</taxon>
        <taxon>Lingula</taxon>
    </lineage>
</organism>
<evidence type="ECO:0000313" key="3">
    <source>
        <dbReference type="RefSeq" id="XP_013401933.1"/>
    </source>
</evidence>
<evidence type="ECO:0000256" key="1">
    <source>
        <dbReference type="SAM" id="SignalP"/>
    </source>
</evidence>
<feature type="chain" id="PRO_5010320827" evidence="1">
    <location>
        <begin position="21"/>
        <end position="283"/>
    </location>
</feature>
<dbReference type="InParanoid" id="A0A1S3IV35"/>
<dbReference type="KEGG" id="lak:106167642"/>